<dbReference type="OrthoDB" id="9800435at2"/>
<evidence type="ECO:0000313" key="3">
    <source>
        <dbReference type="Proteomes" id="UP000235116"/>
    </source>
</evidence>
<dbReference type="KEGG" id="kak:Kalk_17300"/>
<dbReference type="PANTHER" id="PTHR42103:SF2">
    <property type="entry name" value="AB HYDROLASE-1 DOMAIN-CONTAINING PROTEIN"/>
    <property type="match status" value="1"/>
</dbReference>
<dbReference type="PANTHER" id="PTHR42103">
    <property type="entry name" value="ALPHA/BETA-HYDROLASES SUPERFAMILY PROTEIN"/>
    <property type="match status" value="1"/>
</dbReference>
<keyword evidence="3" id="KW-1185">Reference proteome</keyword>
<dbReference type="EMBL" id="CP022684">
    <property type="protein sequence ID" value="AUM14073.1"/>
    <property type="molecule type" value="Genomic_DNA"/>
</dbReference>
<organism evidence="2 3">
    <name type="scientific">Ketobacter alkanivorans</name>
    <dbReference type="NCBI Taxonomy" id="1917421"/>
    <lineage>
        <taxon>Bacteria</taxon>
        <taxon>Pseudomonadati</taxon>
        <taxon>Pseudomonadota</taxon>
        <taxon>Gammaproteobacteria</taxon>
        <taxon>Pseudomonadales</taxon>
        <taxon>Ketobacteraceae</taxon>
        <taxon>Ketobacter</taxon>
    </lineage>
</organism>
<dbReference type="Pfam" id="PF20408">
    <property type="entry name" value="Abhydrolase_11"/>
    <property type="match status" value="1"/>
</dbReference>
<feature type="domain" description="KANL3/Tex30 alpha/beta hydrolase-like" evidence="1">
    <location>
        <begin position="48"/>
        <end position="206"/>
    </location>
</feature>
<proteinExistence type="predicted"/>
<dbReference type="AlphaFoldDB" id="A0A2K9LP71"/>
<dbReference type="InterPro" id="IPR046879">
    <property type="entry name" value="KANL3/Tex30_Abhydrolase"/>
</dbReference>
<dbReference type="Proteomes" id="UP000235116">
    <property type="component" value="Chromosome"/>
</dbReference>
<dbReference type="RefSeq" id="WP_101895448.1">
    <property type="nucleotide sequence ID" value="NZ_CP022684.1"/>
</dbReference>
<reference evidence="3" key="1">
    <citation type="submission" date="2017-08" db="EMBL/GenBank/DDBJ databases">
        <title>Direct submision.</title>
        <authorList>
            <person name="Kim S.-J."/>
            <person name="Rhee S.-K."/>
        </authorList>
    </citation>
    <scope>NUCLEOTIDE SEQUENCE [LARGE SCALE GENOMIC DNA]</scope>
    <source>
        <strain evidence="3">GI5</strain>
    </source>
</reference>
<evidence type="ECO:0000259" key="1">
    <source>
        <dbReference type="Pfam" id="PF20408"/>
    </source>
</evidence>
<protein>
    <recommendedName>
        <fullName evidence="1">KANL3/Tex30 alpha/beta hydrolase-like domain-containing protein</fullName>
    </recommendedName>
</protein>
<dbReference type="Gene3D" id="3.40.50.1820">
    <property type="entry name" value="alpha/beta hydrolase"/>
    <property type="match status" value="1"/>
</dbReference>
<name>A0A2K9LP71_9GAMM</name>
<dbReference type="InterPro" id="IPR029058">
    <property type="entry name" value="AB_hydrolase_fold"/>
</dbReference>
<evidence type="ECO:0000313" key="2">
    <source>
        <dbReference type="EMBL" id="AUM14073.1"/>
    </source>
</evidence>
<gene>
    <name evidence="2" type="ORF">Kalk_17300</name>
</gene>
<accession>A0A2K9LP71</accession>
<sequence>MNHFPVGESPVVINGPAGALHAIATCPQNAGEEGGNVTIVCHPHSLMGGTMNNKVVHTVARARRDLGNRVVRFNFRGVEKSEGEYDHGIGEQDDLLAVIDWVRQVRPQDSIRLAGFSFGSFVAASACSRAIERGDPVSDLLLIAPAVVNYDFDRITGFPCPFALIYGDEDEVVDSSEIRSWYDQVQSQKQVYCLQGAGHFFHGRLTEVKTILQEQIG</sequence>
<dbReference type="SUPFAM" id="SSF53474">
    <property type="entry name" value="alpha/beta-Hydrolases"/>
    <property type="match status" value="1"/>
</dbReference>